<dbReference type="NCBIfam" id="TIGR00196">
    <property type="entry name" value="yjeF_cterm"/>
    <property type="match status" value="1"/>
</dbReference>
<dbReference type="SUPFAM" id="SSF53613">
    <property type="entry name" value="Ribokinase-like"/>
    <property type="match status" value="1"/>
</dbReference>
<dbReference type="PROSITE" id="PS01050">
    <property type="entry name" value="YJEF_C_2"/>
    <property type="match status" value="1"/>
</dbReference>
<gene>
    <name evidence="7" type="ORF">S01H1_54088</name>
</gene>
<evidence type="ECO:0000256" key="2">
    <source>
        <dbReference type="ARBA" id="ARBA00022840"/>
    </source>
</evidence>
<feature type="non-terminal residue" evidence="7">
    <location>
        <position position="1"/>
    </location>
</feature>
<evidence type="ECO:0000259" key="6">
    <source>
        <dbReference type="PROSITE" id="PS51383"/>
    </source>
</evidence>
<dbReference type="PANTHER" id="PTHR12592">
    <property type="entry name" value="ATP-DEPENDENT (S)-NAD(P)H-HYDRATE DEHYDRATASE FAMILY MEMBER"/>
    <property type="match status" value="1"/>
</dbReference>
<dbReference type="GO" id="GO:0110051">
    <property type="term" value="P:metabolite repair"/>
    <property type="evidence" value="ECO:0007669"/>
    <property type="project" value="TreeGrafter"/>
</dbReference>
<dbReference type="InterPro" id="IPR029056">
    <property type="entry name" value="Ribokinase-like"/>
</dbReference>
<keyword evidence="1" id="KW-0547">Nucleotide-binding</keyword>
<keyword evidence="2" id="KW-0067">ATP-binding</keyword>
<sequence>LPKVIDADGLNAFKGDEEALLKIRGPAVLTPHPGEMGRLIGKEARDVQMKRVGAARDFASKFCDTVVLKGAATVIASQGEVFINSTGNPGMASGGMGDVLAGMIGAYLAQGMNPINAAKSGVFIHGAAGDLAAVQVGESGLIASDLLDRIPVIVGRLQSRDI</sequence>
<dbReference type="InterPro" id="IPR000631">
    <property type="entry name" value="CARKD"/>
</dbReference>
<protein>
    <recommendedName>
        <fullName evidence="6">YjeF C-terminal domain-containing protein</fullName>
    </recommendedName>
</protein>
<dbReference type="AlphaFoldDB" id="X0VRE0"/>
<dbReference type="GO" id="GO:0052855">
    <property type="term" value="F:ADP-dependent NAD(P)H-hydrate dehydratase activity"/>
    <property type="evidence" value="ECO:0007669"/>
    <property type="project" value="TreeGrafter"/>
</dbReference>
<evidence type="ECO:0000313" key="7">
    <source>
        <dbReference type="EMBL" id="GAG15018.1"/>
    </source>
</evidence>
<keyword evidence="4" id="KW-0520">NAD</keyword>
<organism evidence="7">
    <name type="scientific">marine sediment metagenome</name>
    <dbReference type="NCBI Taxonomy" id="412755"/>
    <lineage>
        <taxon>unclassified sequences</taxon>
        <taxon>metagenomes</taxon>
        <taxon>ecological metagenomes</taxon>
    </lineage>
</organism>
<dbReference type="GO" id="GO:0005524">
    <property type="term" value="F:ATP binding"/>
    <property type="evidence" value="ECO:0007669"/>
    <property type="project" value="UniProtKB-KW"/>
</dbReference>
<reference evidence="7" key="1">
    <citation type="journal article" date="2014" name="Front. Microbiol.">
        <title>High frequency of phylogenetically diverse reductive dehalogenase-homologous genes in deep subseafloor sedimentary metagenomes.</title>
        <authorList>
            <person name="Kawai M."/>
            <person name="Futagami T."/>
            <person name="Toyoda A."/>
            <person name="Takaki Y."/>
            <person name="Nishi S."/>
            <person name="Hori S."/>
            <person name="Arai W."/>
            <person name="Tsubouchi T."/>
            <person name="Morono Y."/>
            <person name="Uchiyama I."/>
            <person name="Ito T."/>
            <person name="Fujiyama A."/>
            <person name="Inagaki F."/>
            <person name="Takami H."/>
        </authorList>
    </citation>
    <scope>NUCLEOTIDE SEQUENCE</scope>
    <source>
        <strain evidence="7">Expedition CK06-06</strain>
    </source>
</reference>
<evidence type="ECO:0000256" key="5">
    <source>
        <dbReference type="ARBA" id="ARBA00023239"/>
    </source>
</evidence>
<accession>X0VRE0</accession>
<dbReference type="Gene3D" id="3.40.1190.20">
    <property type="match status" value="1"/>
</dbReference>
<dbReference type="Pfam" id="PF01256">
    <property type="entry name" value="Carb_kinase"/>
    <property type="match status" value="1"/>
</dbReference>
<evidence type="ECO:0000256" key="1">
    <source>
        <dbReference type="ARBA" id="ARBA00022741"/>
    </source>
</evidence>
<dbReference type="InterPro" id="IPR017953">
    <property type="entry name" value="Carbohydrate_kinase_pred_CS"/>
</dbReference>
<proteinExistence type="predicted"/>
<feature type="domain" description="YjeF C-terminal" evidence="6">
    <location>
        <begin position="1"/>
        <end position="157"/>
    </location>
</feature>
<dbReference type="PANTHER" id="PTHR12592:SF0">
    <property type="entry name" value="ATP-DEPENDENT (S)-NAD(P)H-HYDRATE DEHYDRATASE"/>
    <property type="match status" value="1"/>
</dbReference>
<dbReference type="CDD" id="cd01171">
    <property type="entry name" value="YXKO-related"/>
    <property type="match status" value="1"/>
</dbReference>
<keyword evidence="3" id="KW-0521">NADP</keyword>
<dbReference type="GO" id="GO:0052856">
    <property type="term" value="F:NAD(P)HX epimerase activity"/>
    <property type="evidence" value="ECO:0007669"/>
    <property type="project" value="TreeGrafter"/>
</dbReference>
<dbReference type="PROSITE" id="PS51383">
    <property type="entry name" value="YJEF_C_3"/>
    <property type="match status" value="1"/>
</dbReference>
<comment type="caution">
    <text evidence="7">The sequence shown here is derived from an EMBL/GenBank/DDBJ whole genome shotgun (WGS) entry which is preliminary data.</text>
</comment>
<keyword evidence="5" id="KW-0456">Lyase</keyword>
<dbReference type="EMBL" id="BARS01035071">
    <property type="protein sequence ID" value="GAG15018.1"/>
    <property type="molecule type" value="Genomic_DNA"/>
</dbReference>
<evidence type="ECO:0000256" key="4">
    <source>
        <dbReference type="ARBA" id="ARBA00023027"/>
    </source>
</evidence>
<name>X0VRE0_9ZZZZ</name>
<evidence type="ECO:0000256" key="3">
    <source>
        <dbReference type="ARBA" id="ARBA00022857"/>
    </source>
</evidence>